<evidence type="ECO:0000313" key="2">
    <source>
        <dbReference type="EMBL" id="CZR61815.1"/>
    </source>
</evidence>
<evidence type="ECO:0000259" key="1">
    <source>
        <dbReference type="Pfam" id="PF06985"/>
    </source>
</evidence>
<keyword evidence="3" id="KW-1185">Reference proteome</keyword>
<dbReference type="PANTHER" id="PTHR24148">
    <property type="entry name" value="ANKYRIN REPEAT DOMAIN-CONTAINING PROTEIN 39 HOMOLOG-RELATED"/>
    <property type="match status" value="1"/>
</dbReference>
<dbReference type="InterPro" id="IPR010730">
    <property type="entry name" value="HET"/>
</dbReference>
<protein>
    <recommendedName>
        <fullName evidence="1">Heterokaryon incompatibility domain-containing protein</fullName>
    </recommendedName>
</protein>
<feature type="domain" description="Heterokaryon incompatibility" evidence="1">
    <location>
        <begin position="58"/>
        <end position="224"/>
    </location>
</feature>
<dbReference type="InterPro" id="IPR052895">
    <property type="entry name" value="HetReg/Transcr_Mod"/>
</dbReference>
<organism evidence="2 3">
    <name type="scientific">Phialocephala subalpina</name>
    <dbReference type="NCBI Taxonomy" id="576137"/>
    <lineage>
        <taxon>Eukaryota</taxon>
        <taxon>Fungi</taxon>
        <taxon>Dikarya</taxon>
        <taxon>Ascomycota</taxon>
        <taxon>Pezizomycotina</taxon>
        <taxon>Leotiomycetes</taxon>
        <taxon>Helotiales</taxon>
        <taxon>Mollisiaceae</taxon>
        <taxon>Phialocephala</taxon>
        <taxon>Phialocephala fortinii species complex</taxon>
    </lineage>
</organism>
<dbReference type="OrthoDB" id="5386682at2759"/>
<sequence>MDVARNMFKKGAANNPLYQPLDTSRSEIRLLEISPSLVRSSTIRCRLKSVSLTDAQEFIALSYVWGDASQTKNISVNGIPFAATENLVAALTHIRSAALPGRKLKGLGRLPCFFWIDAICIDQGNIAERNSQVKMMDSIYQGAYIVLSWLGPTTKVLHLAIKVISQISGEFTSRGEHHEDIEWLQKYPHLLNTDSTEGLGNSAWNAVLEFCEIEYWRRVWVIQEIVLAKRLWMMVGGDLVDFRLLDSFLAFFTRLQFGGYSKPHFLDVSLWNTFSMPANICNAGVTTHNFFRRNPESSQRNDCLFEALDWTSDHRATDPRDKLFSLISISNSPLVPDYASPVEAVYTNFGIEYIKSRGNLNILGRGGLGNGITRRYDRPSWVHDWEGMSTYGKNRLFPLGPFNADLAMESFTRDQPVVGPANDLHAYGIACDSISEVEPRMTSFGDIFRFCCNYAPPGAKGLYRTSIPRLKAIFETILMELNPREAVGSKCDSNWRESRSREAHAQTMTMLRLLLAGDDMNDAAVKLLGLPLDEFLSSYAKIFQRELPQQWTTFDDTYQVPFHSGAMVKIGTATFDYRFFHTAGGYLGLGPVEPVPGDLLCVLNKCPFPVILRKVNSHYVLVGPCFVLGLMDGEAVGLIKNGEAQIQEFEIH</sequence>
<evidence type="ECO:0000313" key="3">
    <source>
        <dbReference type="Proteomes" id="UP000184330"/>
    </source>
</evidence>
<gene>
    <name evidence="2" type="ORF">PAC_11712</name>
</gene>
<dbReference type="Pfam" id="PF26639">
    <property type="entry name" value="Het-6_barrel"/>
    <property type="match status" value="1"/>
</dbReference>
<name>A0A1L7X9W0_9HELO</name>
<dbReference type="EMBL" id="FJOG01000019">
    <property type="protein sequence ID" value="CZR61815.1"/>
    <property type="molecule type" value="Genomic_DNA"/>
</dbReference>
<dbReference type="PANTHER" id="PTHR24148:SF64">
    <property type="entry name" value="HETEROKARYON INCOMPATIBILITY DOMAIN-CONTAINING PROTEIN"/>
    <property type="match status" value="1"/>
</dbReference>
<proteinExistence type="predicted"/>
<accession>A0A1L7X9W0</accession>
<dbReference type="Proteomes" id="UP000184330">
    <property type="component" value="Unassembled WGS sequence"/>
</dbReference>
<dbReference type="Pfam" id="PF06985">
    <property type="entry name" value="HET"/>
    <property type="match status" value="1"/>
</dbReference>
<dbReference type="AlphaFoldDB" id="A0A1L7X9W0"/>
<reference evidence="2 3" key="1">
    <citation type="submission" date="2016-03" db="EMBL/GenBank/DDBJ databases">
        <authorList>
            <person name="Ploux O."/>
        </authorList>
    </citation>
    <scope>NUCLEOTIDE SEQUENCE [LARGE SCALE GENOMIC DNA]</scope>
    <source>
        <strain evidence="2 3">UAMH 11012</strain>
    </source>
</reference>